<reference evidence="2" key="1">
    <citation type="journal article" date="2020" name="Stud. Mycol.">
        <title>101 Dothideomycetes genomes: a test case for predicting lifestyles and emergence of pathogens.</title>
        <authorList>
            <person name="Haridas S."/>
            <person name="Albert R."/>
            <person name="Binder M."/>
            <person name="Bloem J."/>
            <person name="Labutti K."/>
            <person name="Salamov A."/>
            <person name="Andreopoulos B."/>
            <person name="Baker S."/>
            <person name="Barry K."/>
            <person name="Bills G."/>
            <person name="Bluhm B."/>
            <person name="Cannon C."/>
            <person name="Castanera R."/>
            <person name="Culley D."/>
            <person name="Daum C."/>
            <person name="Ezra D."/>
            <person name="Gonzalez J."/>
            <person name="Henrissat B."/>
            <person name="Kuo A."/>
            <person name="Liang C."/>
            <person name="Lipzen A."/>
            <person name="Lutzoni F."/>
            <person name="Magnuson J."/>
            <person name="Mondo S."/>
            <person name="Nolan M."/>
            <person name="Ohm R."/>
            <person name="Pangilinan J."/>
            <person name="Park H.-J."/>
            <person name="Ramirez L."/>
            <person name="Alfaro M."/>
            <person name="Sun H."/>
            <person name="Tritt A."/>
            <person name="Yoshinaga Y."/>
            <person name="Zwiers L.-H."/>
            <person name="Turgeon B."/>
            <person name="Goodwin S."/>
            <person name="Spatafora J."/>
            <person name="Crous P."/>
            <person name="Grigoriev I."/>
        </authorList>
    </citation>
    <scope>NUCLEOTIDE SEQUENCE</scope>
    <source>
        <strain evidence="2">CBS 675.92</strain>
    </source>
</reference>
<evidence type="ECO:0000259" key="1">
    <source>
        <dbReference type="Pfam" id="PF24864"/>
    </source>
</evidence>
<organism evidence="2 3">
    <name type="scientific">Byssothecium circinans</name>
    <dbReference type="NCBI Taxonomy" id="147558"/>
    <lineage>
        <taxon>Eukaryota</taxon>
        <taxon>Fungi</taxon>
        <taxon>Dikarya</taxon>
        <taxon>Ascomycota</taxon>
        <taxon>Pezizomycotina</taxon>
        <taxon>Dothideomycetes</taxon>
        <taxon>Pleosporomycetidae</taxon>
        <taxon>Pleosporales</taxon>
        <taxon>Massarineae</taxon>
        <taxon>Massarinaceae</taxon>
        <taxon>Byssothecium</taxon>
    </lineage>
</organism>
<feature type="domain" description="DUF7730" evidence="1">
    <location>
        <begin position="22"/>
        <end position="127"/>
    </location>
</feature>
<sequence>MPTPPPIRGGRSMPAVPNKRSFLDLSGELRNKVYSHLFKFEDPLLVVGVEEPELCRRVGDGNGSLKRTSQFRISDEGPWGLYDEVYPSSDGEIERASLRLGLLATCRQIYQEAASMLYGSNEFAITKTIIGLDKHDPKGTFIRGTSTWLVSLGSQVRMLKDITIDLDNLCPTSCTEYLYGSKQNFLFGIRSTRDYIDVGSLVAFLWLCDGNFNINFSYSKRDQHMFWMGIAAHSSGHSIHQDPEPTALMSMIQSLRTDSLGIKKFHHAIGSIGIARNGKSGVIVYKAGPKSRECCPSYGLEGPVKLHNCPNTRRFFTASAGNDLRMQPREPPNLKLLHTSIQNRIFNLVLHREKEVEIDVTNSYGQISPGSGFLFACRDFREDYAWKVWKNSFSLLVPLDIPYASFEALQPLVHRLHSPIPDVFAWERSMGSYCQSTSMLYNTMYMDALQVHLKFTSPGVEGLDELKIDALGLILAMLGTPGTRGEYNSKEHSIRISIHQDVDGQIMEMDNMTIALRHLWAVVEQTLTWCMARDQSIAHAKRPQIFINGRGKAISFRHSDTSREWEVPRLGQEEYMANHKSVSRNKKRKRGRISAAVGLRDYLRGLRLGGDYWAAKDRVCQLLKATVPDCSLKM</sequence>
<dbReference type="EMBL" id="ML976995">
    <property type="protein sequence ID" value="KAF1955302.1"/>
    <property type="molecule type" value="Genomic_DNA"/>
</dbReference>
<accession>A0A6A5TUH2</accession>
<dbReference type="InterPro" id="IPR056632">
    <property type="entry name" value="DUF7730"/>
</dbReference>
<protein>
    <recommendedName>
        <fullName evidence="1">DUF7730 domain-containing protein</fullName>
    </recommendedName>
</protein>
<evidence type="ECO:0000313" key="2">
    <source>
        <dbReference type="EMBL" id="KAF1955302.1"/>
    </source>
</evidence>
<dbReference type="AlphaFoldDB" id="A0A6A5TUH2"/>
<dbReference type="Proteomes" id="UP000800035">
    <property type="component" value="Unassembled WGS sequence"/>
</dbReference>
<dbReference type="OrthoDB" id="3801356at2759"/>
<keyword evidence="3" id="KW-1185">Reference proteome</keyword>
<dbReference type="InterPro" id="IPR038883">
    <property type="entry name" value="AN11006-like"/>
</dbReference>
<evidence type="ECO:0000313" key="3">
    <source>
        <dbReference type="Proteomes" id="UP000800035"/>
    </source>
</evidence>
<gene>
    <name evidence="2" type="ORF">CC80DRAFT_505650</name>
</gene>
<name>A0A6A5TUH2_9PLEO</name>
<dbReference type="Pfam" id="PF24864">
    <property type="entry name" value="DUF7730"/>
    <property type="match status" value="1"/>
</dbReference>
<dbReference type="PANTHER" id="PTHR42085:SF1">
    <property type="entry name" value="F-BOX DOMAIN-CONTAINING PROTEIN"/>
    <property type="match status" value="1"/>
</dbReference>
<proteinExistence type="predicted"/>
<dbReference type="PANTHER" id="PTHR42085">
    <property type="entry name" value="F-BOX DOMAIN-CONTAINING PROTEIN"/>
    <property type="match status" value="1"/>
</dbReference>